<feature type="transmembrane region" description="Helical" evidence="6">
    <location>
        <begin position="541"/>
        <end position="562"/>
    </location>
</feature>
<keyword evidence="4 6" id="KW-0472">Membrane</keyword>
<evidence type="ECO:0000256" key="5">
    <source>
        <dbReference type="SAM" id="MobiDB-lite"/>
    </source>
</evidence>
<feature type="domain" description="Polycystin cation channel PKD1/PKD2" evidence="7">
    <location>
        <begin position="442"/>
        <end position="569"/>
    </location>
</feature>
<dbReference type="InterPro" id="IPR051223">
    <property type="entry name" value="Polycystin"/>
</dbReference>
<comment type="subcellular location">
    <subcellularLocation>
        <location evidence="1">Membrane</location>
        <topology evidence="1">Multi-pass membrane protein</topology>
    </subcellularLocation>
</comment>
<feature type="transmembrane region" description="Helical" evidence="6">
    <location>
        <begin position="438"/>
        <end position="459"/>
    </location>
</feature>
<protein>
    <submittedName>
        <fullName evidence="8">TRP-like ion channel Pkd2</fullName>
    </submittedName>
</protein>
<evidence type="ECO:0000256" key="6">
    <source>
        <dbReference type="SAM" id="Phobius"/>
    </source>
</evidence>
<dbReference type="Pfam" id="PF08016">
    <property type="entry name" value="PKD_channel"/>
    <property type="match status" value="1"/>
</dbReference>
<evidence type="ECO:0000256" key="2">
    <source>
        <dbReference type="ARBA" id="ARBA00022692"/>
    </source>
</evidence>
<name>A0A7J6SR53_PEROL</name>
<feature type="compositionally biased region" description="Low complexity" evidence="5">
    <location>
        <begin position="799"/>
        <end position="810"/>
    </location>
</feature>
<proteinExistence type="predicted"/>
<sequence>MGALSRGTAVLMGEVLDVGFSAVIRAAGVRSLDCATSRHGGGQRQPCQAFNCTQARAKGSKFCRDHGGVVGPDAAGSDEIMDSTSSTRFEYCSFNGKVGIADDSLSSTNSSRTTASSELAGLDSVTPVAPSIPEQYALWLDSRASPHSNCDYRNAICSPPSLGHQSTRLRQGVSFYQVRLVQERSSIEVCDDEVMEPIYTSPTAESSLCHPLGSSSEEPIAGQGGRFGFEPNEDGQFVYYIDGSRGGESLVVGQRTATQLSQAGWLDLSTKSVKVEAILFNGETNMFMHVDVSFEVQRGGAIIPLTTARTLISTVYNSVADYVIDFVWLALIGYLTVREFRQIYMVKRIGRLKYYVGDFWALVDWLTIIGGIGVGVFYAYLAWSVGSLKEDIVDISQLGEDISPSDLDAVAPSTQVMTYYQRWGEIYDSMNTIIENQVYHRLLMFWYTIINMLRFFRAFRGLPRLAVIADTMKRAWMDVAYFLIIFCTVFFNFVLGGYTLFGKRLKAWSTPGDAINTAFVALMGDFDYNAMRRVAPVSAAIWFWFYMVLVFLVMLNMLLAIVMDTYTSVKDEACAAELLSLTSDSTGLPHRKFLQGLGILRGSVLGRVNPAAGTEDPAVASYMVLDKVLEAFEPSGFHVKAFLDLDSEAKARERKASEDKRDADDMITVSQLTSIGIPLEDAKRLIRGAREMFKGDEPASGDDDYVGEEESEVTVSPMQRVRGHPTRMHRVVNQLLLKKNNTTPELAANNRGAADAGPDVRPELEALKRDVEFLKDRVTAIDRSLEIIARQITGGLRHPTSPSSASTFSRASDDEQPSLGSESELEAGQSRILVSVVRKNRRRKSDLDTATFVLDSGDKLVIGVDRAGEGEAERNSSDKKKKKSKRPRALTGSVKEEKSSKRSSTTRATQKSKTRRTPHSAKRWYLNDLPELVEARLVIHREDPNLPAIRKNDFKIWTGQPLQTQIIDVLKRGLYRDISSWHCEFDKDGARGKQIDGSQAPLNIPGFEPGITIVVKPGRKR</sequence>
<evidence type="ECO:0000259" key="7">
    <source>
        <dbReference type="Pfam" id="PF08016"/>
    </source>
</evidence>
<feature type="compositionally biased region" description="Basic residues" evidence="5">
    <location>
        <begin position="879"/>
        <end position="888"/>
    </location>
</feature>
<dbReference type="Gene3D" id="1.10.287.70">
    <property type="match status" value="1"/>
</dbReference>
<gene>
    <name evidence="8" type="primary">PKD2_4</name>
    <name evidence="8" type="ORF">FOZ62_015311</name>
</gene>
<comment type="caution">
    <text evidence="8">The sequence shown here is derived from an EMBL/GenBank/DDBJ whole genome shotgun (WGS) entry which is preliminary data.</text>
</comment>
<keyword evidence="3 6" id="KW-1133">Transmembrane helix</keyword>
<dbReference type="EMBL" id="JABANM010013013">
    <property type="protein sequence ID" value="KAF4735042.1"/>
    <property type="molecule type" value="Genomic_DNA"/>
</dbReference>
<feature type="region of interest" description="Disordered" evidence="5">
    <location>
        <begin position="865"/>
        <end position="920"/>
    </location>
</feature>
<feature type="transmembrane region" description="Helical" evidence="6">
    <location>
        <begin position="479"/>
        <end position="501"/>
    </location>
</feature>
<feature type="compositionally biased region" description="Basic and acidic residues" evidence="5">
    <location>
        <begin position="866"/>
        <end position="878"/>
    </location>
</feature>
<keyword evidence="2 6" id="KW-0812">Transmembrane</keyword>
<feature type="region of interest" description="Disordered" evidence="5">
    <location>
        <begin position="795"/>
        <end position="827"/>
    </location>
</feature>
<evidence type="ECO:0000256" key="1">
    <source>
        <dbReference type="ARBA" id="ARBA00004141"/>
    </source>
</evidence>
<dbReference type="PANTHER" id="PTHR10877:SF183">
    <property type="entry name" value="AT14535P-RELATED"/>
    <property type="match status" value="1"/>
</dbReference>
<feature type="transmembrane region" description="Helical" evidence="6">
    <location>
        <begin position="319"/>
        <end position="337"/>
    </location>
</feature>
<feature type="transmembrane region" description="Helical" evidence="6">
    <location>
        <begin position="358"/>
        <end position="381"/>
    </location>
</feature>
<reference evidence="8 9" key="1">
    <citation type="submission" date="2020-04" db="EMBL/GenBank/DDBJ databases">
        <title>Perkinsus olseni comparative genomics.</title>
        <authorList>
            <person name="Bogema D.R."/>
        </authorList>
    </citation>
    <scope>NUCLEOTIDE SEQUENCE [LARGE SCALE GENOMIC DNA]</scope>
    <source>
        <strain evidence="8">ATCC PRA-205</strain>
    </source>
</reference>
<dbReference type="AlphaFoldDB" id="A0A7J6SR53"/>
<accession>A0A7J6SR53</accession>
<evidence type="ECO:0000313" key="9">
    <source>
        <dbReference type="Proteomes" id="UP000574390"/>
    </source>
</evidence>
<dbReference type="InterPro" id="IPR013122">
    <property type="entry name" value="PKD1_2_channel"/>
</dbReference>
<organism evidence="8 9">
    <name type="scientific">Perkinsus olseni</name>
    <name type="common">Perkinsus atlanticus</name>
    <dbReference type="NCBI Taxonomy" id="32597"/>
    <lineage>
        <taxon>Eukaryota</taxon>
        <taxon>Sar</taxon>
        <taxon>Alveolata</taxon>
        <taxon>Perkinsozoa</taxon>
        <taxon>Perkinsea</taxon>
        <taxon>Perkinsida</taxon>
        <taxon>Perkinsidae</taxon>
        <taxon>Perkinsus</taxon>
    </lineage>
</organism>
<dbReference type="GO" id="GO:0016020">
    <property type="term" value="C:membrane"/>
    <property type="evidence" value="ECO:0007669"/>
    <property type="project" value="UniProtKB-SubCell"/>
</dbReference>
<evidence type="ECO:0000256" key="4">
    <source>
        <dbReference type="ARBA" id="ARBA00023136"/>
    </source>
</evidence>
<dbReference type="Proteomes" id="UP000574390">
    <property type="component" value="Unassembled WGS sequence"/>
</dbReference>
<evidence type="ECO:0000256" key="3">
    <source>
        <dbReference type="ARBA" id="ARBA00022989"/>
    </source>
</evidence>
<feature type="compositionally biased region" description="Basic residues" evidence="5">
    <location>
        <begin position="910"/>
        <end position="920"/>
    </location>
</feature>
<evidence type="ECO:0000313" key="8">
    <source>
        <dbReference type="EMBL" id="KAF4735042.1"/>
    </source>
</evidence>
<dbReference type="PANTHER" id="PTHR10877">
    <property type="entry name" value="POLYCYSTIN FAMILY MEMBER"/>
    <property type="match status" value="1"/>
</dbReference>